<evidence type="ECO:0000313" key="9">
    <source>
        <dbReference type="Proteomes" id="UP000009046"/>
    </source>
</evidence>
<dbReference type="SUPFAM" id="SSF47616">
    <property type="entry name" value="GST C-terminal domain-like"/>
    <property type="match status" value="1"/>
</dbReference>
<dbReference type="RefSeq" id="XP_002427467.1">
    <property type="nucleotide sequence ID" value="XM_002427422.1"/>
</dbReference>
<evidence type="ECO:0000259" key="6">
    <source>
        <dbReference type="Pfam" id="PF18569"/>
    </source>
</evidence>
<dbReference type="Pfam" id="PF18569">
    <property type="entry name" value="Thioredoxin_16"/>
    <property type="match status" value="1"/>
</dbReference>
<dbReference type="OMA" id="LCQHYRV"/>
<sequence>MNKPTSMYKLKRVFDLPEKLDLPSCMYKLNNPVACVTSDGDSKIKNQEVLNGIMEKEPIPGLESLEARWDGLLRQLLELKSQMGDIRKTLERACNFTGYQLIDSTALNNLKIYDGAVVNASPSNPPYSLLLLKHLCKTSVPILFKCHTHSSVSNLPDELKYFEELQSEQNKNLLKLHLIWKNDLIDTEFVTNPVKQIPIKGEVNILRLLACSGLKVLKYPCDDFLSTIKCDSALDVCHQLIHTPIGKERNPLIKSLSEKLGGSLYFGGNDIDIVDISAWSALKQTTQKQGLSQNLKNWYQKMDQILF</sequence>
<dbReference type="VEuPathDB" id="VectorBase:PHUM320300"/>
<evidence type="ECO:0000256" key="2">
    <source>
        <dbReference type="ARBA" id="ARBA00004514"/>
    </source>
</evidence>
<dbReference type="EMBL" id="DS235327">
    <property type="protein sequence ID" value="EEB14729.1"/>
    <property type="molecule type" value="Genomic_DNA"/>
</dbReference>
<dbReference type="InterPro" id="IPR041503">
    <property type="entry name" value="AIMP2_thioredoxin"/>
</dbReference>
<dbReference type="EnsemblMetazoa" id="PHUM320300-RA">
    <property type="protein sequence ID" value="PHUM320300-PA"/>
    <property type="gene ID" value="PHUM320300"/>
</dbReference>
<dbReference type="GO" id="GO:0017101">
    <property type="term" value="C:aminoacyl-tRNA synthetase multienzyme complex"/>
    <property type="evidence" value="ECO:0007669"/>
    <property type="project" value="InterPro"/>
</dbReference>
<dbReference type="OrthoDB" id="424586at2759"/>
<evidence type="ECO:0000256" key="1">
    <source>
        <dbReference type="ARBA" id="ARBA00004123"/>
    </source>
</evidence>
<dbReference type="AlphaFoldDB" id="E0VMX3"/>
<dbReference type="GeneID" id="8236104"/>
<dbReference type="Proteomes" id="UP000009046">
    <property type="component" value="Unassembled WGS sequence"/>
</dbReference>
<dbReference type="Gene3D" id="1.20.1050.130">
    <property type="match status" value="1"/>
</dbReference>
<dbReference type="eggNOG" id="ENOG502QUNJ">
    <property type="taxonomic scope" value="Eukaryota"/>
</dbReference>
<dbReference type="HOGENOM" id="CLU_076114_1_0_1"/>
<dbReference type="PANTHER" id="PTHR13438:SF2">
    <property type="entry name" value="AMINOACYL TRNA SYNTHASE COMPLEX-INTERACTING MULTIFUNCTIONAL PROTEIN 2"/>
    <property type="match status" value="1"/>
</dbReference>
<evidence type="ECO:0000256" key="3">
    <source>
        <dbReference type="ARBA" id="ARBA00022490"/>
    </source>
</evidence>
<dbReference type="KEGG" id="phu:Phum_PHUM320300"/>
<dbReference type="EMBL" id="AAZO01003719">
    <property type="status" value="NOT_ANNOTATED_CDS"/>
    <property type="molecule type" value="Genomic_DNA"/>
</dbReference>
<reference evidence="7" key="2">
    <citation type="submission" date="2007-04" db="EMBL/GenBank/DDBJ databases">
        <title>The genome of the human body louse.</title>
        <authorList>
            <consortium name="The Human Body Louse Genome Consortium"/>
            <person name="Kirkness E."/>
            <person name="Walenz B."/>
            <person name="Hass B."/>
            <person name="Bruggner R."/>
            <person name="Strausberg R."/>
        </authorList>
    </citation>
    <scope>NUCLEOTIDE SEQUENCE</scope>
    <source>
        <strain evidence="7">USDA</strain>
    </source>
</reference>
<dbReference type="GO" id="GO:0005634">
    <property type="term" value="C:nucleus"/>
    <property type="evidence" value="ECO:0007669"/>
    <property type="project" value="UniProtKB-SubCell"/>
</dbReference>
<gene>
    <name evidence="8" type="primary">8236104</name>
    <name evidence="7" type="ORF">Phum_PHUM320300</name>
</gene>
<keyword evidence="3" id="KW-0963">Cytoplasm</keyword>
<organism>
    <name type="scientific">Pediculus humanus subsp. corporis</name>
    <name type="common">Body louse</name>
    <dbReference type="NCBI Taxonomy" id="121224"/>
    <lineage>
        <taxon>Eukaryota</taxon>
        <taxon>Metazoa</taxon>
        <taxon>Ecdysozoa</taxon>
        <taxon>Arthropoda</taxon>
        <taxon>Hexapoda</taxon>
        <taxon>Insecta</taxon>
        <taxon>Pterygota</taxon>
        <taxon>Neoptera</taxon>
        <taxon>Paraneoptera</taxon>
        <taxon>Psocodea</taxon>
        <taxon>Troctomorpha</taxon>
        <taxon>Phthiraptera</taxon>
        <taxon>Anoplura</taxon>
        <taxon>Pediculidae</taxon>
        <taxon>Pediculus</taxon>
    </lineage>
</organism>
<name>E0VMX3_PEDHC</name>
<keyword evidence="9" id="KW-1185">Reference proteome</keyword>
<keyword evidence="5" id="KW-0539">Nucleus</keyword>
<reference evidence="7" key="1">
    <citation type="submission" date="2007-04" db="EMBL/GenBank/DDBJ databases">
        <title>Annotation of Pediculus humanus corporis strain USDA.</title>
        <authorList>
            <person name="Kirkness E."/>
            <person name="Hannick L."/>
            <person name="Hass B."/>
            <person name="Bruggner R."/>
            <person name="Lawson D."/>
            <person name="Bidwell S."/>
            <person name="Joardar V."/>
            <person name="Caler E."/>
            <person name="Walenz B."/>
            <person name="Inman J."/>
            <person name="Schobel S."/>
            <person name="Galinsky K."/>
            <person name="Amedeo P."/>
            <person name="Strausberg R."/>
        </authorList>
    </citation>
    <scope>NUCLEOTIDE SEQUENCE</scope>
    <source>
        <strain evidence="7">USDA</strain>
    </source>
</reference>
<evidence type="ECO:0000313" key="8">
    <source>
        <dbReference type="EnsemblMetazoa" id="PHUM320300-PA"/>
    </source>
</evidence>
<evidence type="ECO:0000256" key="4">
    <source>
        <dbReference type="ARBA" id="ARBA00022917"/>
    </source>
</evidence>
<dbReference type="PANTHER" id="PTHR13438">
    <property type="entry name" value="AMINOACYL TRNA SYNTHASE COMPLEX-INTERACTING MULTIFUNCTIONAL PROTEIN"/>
    <property type="match status" value="1"/>
</dbReference>
<evidence type="ECO:0000313" key="7">
    <source>
        <dbReference type="EMBL" id="EEB14729.1"/>
    </source>
</evidence>
<dbReference type="GO" id="GO:0006412">
    <property type="term" value="P:translation"/>
    <property type="evidence" value="ECO:0007669"/>
    <property type="project" value="UniProtKB-KW"/>
</dbReference>
<dbReference type="GO" id="GO:0005829">
    <property type="term" value="C:cytosol"/>
    <property type="evidence" value="ECO:0007669"/>
    <property type="project" value="UniProtKB-SubCell"/>
</dbReference>
<comment type="subcellular location">
    <subcellularLocation>
        <location evidence="2">Cytoplasm</location>
        <location evidence="2">Cytosol</location>
    </subcellularLocation>
    <subcellularLocation>
        <location evidence="1">Nucleus</location>
    </subcellularLocation>
</comment>
<protein>
    <submittedName>
        <fullName evidence="7">Multisynthetase complex auxiliary component p38, putative</fullName>
    </submittedName>
</protein>
<reference evidence="8" key="3">
    <citation type="submission" date="2020-05" db="UniProtKB">
        <authorList>
            <consortium name="EnsemblMetazoa"/>
        </authorList>
    </citation>
    <scope>IDENTIFICATION</scope>
    <source>
        <strain evidence="8">USDA</strain>
    </source>
</reference>
<dbReference type="InterPro" id="IPR036282">
    <property type="entry name" value="Glutathione-S-Trfase_C_sf"/>
</dbReference>
<proteinExistence type="predicted"/>
<dbReference type="InParanoid" id="E0VMX3"/>
<dbReference type="CTD" id="8236104"/>
<keyword evidence="4" id="KW-0648">Protein biosynthesis</keyword>
<feature type="domain" description="AIMP2 thioredoxin-like" evidence="6">
    <location>
        <begin position="116"/>
        <end position="200"/>
    </location>
</feature>
<dbReference type="STRING" id="121224.E0VMX3"/>
<evidence type="ECO:0000256" key="5">
    <source>
        <dbReference type="ARBA" id="ARBA00023242"/>
    </source>
</evidence>
<accession>E0VMX3</accession>
<dbReference type="FunCoup" id="E0VMX3">
    <property type="interactions" value="351"/>
</dbReference>
<dbReference type="InterPro" id="IPR042360">
    <property type="entry name" value="AIMP2"/>
</dbReference>